<evidence type="ECO:0000259" key="2">
    <source>
        <dbReference type="Pfam" id="PF04083"/>
    </source>
</evidence>
<evidence type="ECO:0000313" key="3">
    <source>
        <dbReference type="EMBL" id="KAJ6647529.1"/>
    </source>
</evidence>
<reference evidence="3" key="1">
    <citation type="submission" date="2022-07" db="EMBL/GenBank/DDBJ databases">
        <authorList>
            <person name="Trinca V."/>
            <person name="Uliana J.V.C."/>
            <person name="Torres T.T."/>
            <person name="Ward R.J."/>
            <person name="Monesi N."/>
        </authorList>
    </citation>
    <scope>NUCLEOTIDE SEQUENCE</scope>
    <source>
        <strain evidence="3">HSMRA1968</strain>
        <tissue evidence="3">Whole embryos</tissue>
    </source>
</reference>
<organism evidence="3 4">
    <name type="scientific">Pseudolycoriella hygida</name>
    <dbReference type="NCBI Taxonomy" id="35572"/>
    <lineage>
        <taxon>Eukaryota</taxon>
        <taxon>Metazoa</taxon>
        <taxon>Ecdysozoa</taxon>
        <taxon>Arthropoda</taxon>
        <taxon>Hexapoda</taxon>
        <taxon>Insecta</taxon>
        <taxon>Pterygota</taxon>
        <taxon>Neoptera</taxon>
        <taxon>Endopterygota</taxon>
        <taxon>Diptera</taxon>
        <taxon>Nematocera</taxon>
        <taxon>Sciaroidea</taxon>
        <taxon>Sciaridae</taxon>
        <taxon>Pseudolycoriella</taxon>
    </lineage>
</organism>
<name>A0A9Q0S6X8_9DIPT</name>
<comment type="caution">
    <text evidence="3">The sequence shown here is derived from an EMBL/GenBank/DDBJ whole genome shotgun (WGS) entry which is preliminary data.</text>
</comment>
<feature type="domain" description="Partial AB-hydrolase lipase" evidence="2">
    <location>
        <begin position="22"/>
        <end position="77"/>
    </location>
</feature>
<dbReference type="GO" id="GO:0006629">
    <property type="term" value="P:lipid metabolic process"/>
    <property type="evidence" value="ECO:0007669"/>
    <property type="project" value="InterPro"/>
</dbReference>
<keyword evidence="4" id="KW-1185">Reference proteome</keyword>
<feature type="non-terminal residue" evidence="3">
    <location>
        <position position="1"/>
    </location>
</feature>
<dbReference type="Pfam" id="PF04083">
    <property type="entry name" value="Abhydro_lipase"/>
    <property type="match status" value="1"/>
</dbReference>
<sequence length="83" mass="9492">MWSITIIHILIYFNLILAQDDITKIIENSGYPAELHTVVTDDDYILSVHRIPLREPTRKIALLMHGLHCTAFEFLVTGRSSSL</sequence>
<dbReference type="SUPFAM" id="SSF53474">
    <property type="entry name" value="alpha/beta-Hydrolases"/>
    <property type="match status" value="1"/>
</dbReference>
<proteinExistence type="predicted"/>
<protein>
    <submittedName>
        <fullName evidence="3">Lipase 3</fullName>
    </submittedName>
</protein>
<accession>A0A9Q0S6X8</accession>
<feature type="signal peptide" evidence="1">
    <location>
        <begin position="1"/>
        <end position="18"/>
    </location>
</feature>
<feature type="chain" id="PRO_5040236155" evidence="1">
    <location>
        <begin position="19"/>
        <end position="83"/>
    </location>
</feature>
<dbReference type="PANTHER" id="PTHR11005">
    <property type="entry name" value="LYSOSOMAL ACID LIPASE-RELATED"/>
    <property type="match status" value="1"/>
</dbReference>
<dbReference type="OrthoDB" id="9974421at2759"/>
<dbReference type="Gene3D" id="3.40.50.1820">
    <property type="entry name" value="alpha/beta hydrolase"/>
    <property type="match status" value="1"/>
</dbReference>
<gene>
    <name evidence="3" type="primary">Lip3_6</name>
    <name evidence="3" type="ORF">Bhyg_02752</name>
</gene>
<keyword evidence="1" id="KW-0732">Signal</keyword>
<evidence type="ECO:0000256" key="1">
    <source>
        <dbReference type="SAM" id="SignalP"/>
    </source>
</evidence>
<dbReference type="InterPro" id="IPR029058">
    <property type="entry name" value="AB_hydrolase_fold"/>
</dbReference>
<dbReference type="EMBL" id="WJQU01000001">
    <property type="protein sequence ID" value="KAJ6647529.1"/>
    <property type="molecule type" value="Genomic_DNA"/>
</dbReference>
<dbReference type="InterPro" id="IPR006693">
    <property type="entry name" value="AB_hydrolase_lipase"/>
</dbReference>
<dbReference type="AlphaFoldDB" id="A0A9Q0S6X8"/>
<dbReference type="Proteomes" id="UP001151699">
    <property type="component" value="Chromosome A"/>
</dbReference>
<evidence type="ECO:0000313" key="4">
    <source>
        <dbReference type="Proteomes" id="UP001151699"/>
    </source>
</evidence>